<dbReference type="Pfam" id="PF00536">
    <property type="entry name" value="SAM_1"/>
    <property type="match status" value="1"/>
</dbReference>
<dbReference type="PANTHER" id="PTHR12515">
    <property type="entry name" value="STERILE ALPHA MOTIF DOMAIN CONTAINING PROTEIN 4-RELATED"/>
    <property type="match status" value="1"/>
</dbReference>
<comment type="subcellular location">
    <subcellularLocation>
        <location evidence="1">Cytoplasm</location>
    </subcellularLocation>
</comment>
<evidence type="ECO:0000313" key="8">
    <source>
        <dbReference type="Proteomes" id="UP001152747"/>
    </source>
</evidence>
<dbReference type="InterPro" id="IPR037093">
    <property type="entry name" value="PHAT_dom_sf"/>
</dbReference>
<organism evidence="7 8">
    <name type="scientific">Caenorhabditis angaria</name>
    <dbReference type="NCBI Taxonomy" id="860376"/>
    <lineage>
        <taxon>Eukaryota</taxon>
        <taxon>Metazoa</taxon>
        <taxon>Ecdysozoa</taxon>
        <taxon>Nematoda</taxon>
        <taxon>Chromadorea</taxon>
        <taxon>Rhabditida</taxon>
        <taxon>Rhabditina</taxon>
        <taxon>Rhabditomorpha</taxon>
        <taxon>Rhabditoidea</taxon>
        <taxon>Rhabditidae</taxon>
        <taxon>Peloderinae</taxon>
        <taxon>Caenorhabditis</taxon>
    </lineage>
</organism>
<dbReference type="AlphaFoldDB" id="A0A9P1IUX9"/>
<dbReference type="GO" id="GO:0030371">
    <property type="term" value="F:translation repressor activity"/>
    <property type="evidence" value="ECO:0007669"/>
    <property type="project" value="InterPro"/>
</dbReference>
<dbReference type="InterPro" id="IPR001660">
    <property type="entry name" value="SAM"/>
</dbReference>
<feature type="compositionally biased region" description="Low complexity" evidence="5">
    <location>
        <begin position="87"/>
        <end position="105"/>
    </location>
</feature>
<keyword evidence="3" id="KW-0963">Cytoplasm</keyword>
<keyword evidence="4" id="KW-0694">RNA-binding</keyword>
<dbReference type="SMART" id="SM00454">
    <property type="entry name" value="SAM"/>
    <property type="match status" value="1"/>
</dbReference>
<name>A0A9P1IUX9_9PELO</name>
<comment type="caution">
    <text evidence="7">The sequence shown here is derived from an EMBL/GenBank/DDBJ whole genome shotgun (WGS) entry which is preliminary data.</text>
</comment>
<feature type="compositionally biased region" description="Low complexity" evidence="5">
    <location>
        <begin position="524"/>
        <end position="539"/>
    </location>
</feature>
<evidence type="ECO:0000256" key="2">
    <source>
        <dbReference type="ARBA" id="ARBA00008232"/>
    </source>
</evidence>
<protein>
    <recommendedName>
        <fullName evidence="6">SAM domain-containing protein</fullName>
    </recommendedName>
</protein>
<dbReference type="Proteomes" id="UP001152747">
    <property type="component" value="Unassembled WGS sequence"/>
</dbReference>
<dbReference type="GO" id="GO:0000289">
    <property type="term" value="P:nuclear-transcribed mRNA poly(A) tail shortening"/>
    <property type="evidence" value="ECO:0007669"/>
    <property type="project" value="TreeGrafter"/>
</dbReference>
<dbReference type="Gene3D" id="1.25.40.170">
    <property type="entry name" value="Smaug, PHAT domain"/>
    <property type="match status" value="1"/>
</dbReference>
<evidence type="ECO:0000256" key="4">
    <source>
        <dbReference type="ARBA" id="ARBA00022884"/>
    </source>
</evidence>
<feature type="region of interest" description="Disordered" evidence="5">
    <location>
        <begin position="454"/>
        <end position="486"/>
    </location>
</feature>
<feature type="region of interest" description="Disordered" evidence="5">
    <location>
        <begin position="85"/>
        <end position="105"/>
    </location>
</feature>
<gene>
    <name evidence="7" type="ORF">CAMP_LOCUS14156</name>
</gene>
<feature type="region of interest" description="Disordered" evidence="5">
    <location>
        <begin position="1"/>
        <end position="24"/>
    </location>
</feature>
<proteinExistence type="inferred from homology"/>
<dbReference type="PANTHER" id="PTHR12515:SF5">
    <property type="entry name" value="PROTEIN SMAUG"/>
    <property type="match status" value="1"/>
</dbReference>
<dbReference type="OrthoDB" id="2155283at2759"/>
<feature type="domain" description="SAM" evidence="6">
    <location>
        <begin position="153"/>
        <end position="215"/>
    </location>
</feature>
<dbReference type="EMBL" id="CANHGI010000005">
    <property type="protein sequence ID" value="CAI5451519.1"/>
    <property type="molecule type" value="Genomic_DNA"/>
</dbReference>
<comment type="similarity">
    <text evidence="2">Belongs to the SMAUG family.</text>
</comment>
<dbReference type="InterPro" id="IPR013761">
    <property type="entry name" value="SAM/pointed_sf"/>
</dbReference>
<dbReference type="InterPro" id="IPR050897">
    <property type="entry name" value="SMAUG/VTS1_RNA-bind"/>
</dbReference>
<dbReference type="SUPFAM" id="SSF47769">
    <property type="entry name" value="SAM/Pointed domain"/>
    <property type="match status" value="1"/>
</dbReference>
<evidence type="ECO:0000256" key="5">
    <source>
        <dbReference type="SAM" id="MobiDB-lite"/>
    </source>
</evidence>
<evidence type="ECO:0000313" key="7">
    <source>
        <dbReference type="EMBL" id="CAI5451519.1"/>
    </source>
</evidence>
<dbReference type="Gene3D" id="1.10.150.50">
    <property type="entry name" value="Transcription Factor, Ets-1"/>
    <property type="match status" value="1"/>
</dbReference>
<accession>A0A9P1IUX9</accession>
<evidence type="ECO:0000256" key="1">
    <source>
        <dbReference type="ARBA" id="ARBA00004496"/>
    </source>
</evidence>
<evidence type="ECO:0000256" key="3">
    <source>
        <dbReference type="ARBA" id="ARBA00022490"/>
    </source>
</evidence>
<feature type="region of interest" description="Disordered" evidence="5">
    <location>
        <begin position="505"/>
        <end position="554"/>
    </location>
</feature>
<reference evidence="7" key="1">
    <citation type="submission" date="2022-11" db="EMBL/GenBank/DDBJ databases">
        <authorList>
            <person name="Kikuchi T."/>
        </authorList>
    </citation>
    <scope>NUCLEOTIDE SEQUENCE</scope>
    <source>
        <strain evidence="7">PS1010</strain>
    </source>
</reference>
<dbReference type="GO" id="GO:0000932">
    <property type="term" value="C:P-body"/>
    <property type="evidence" value="ECO:0007669"/>
    <property type="project" value="TreeGrafter"/>
</dbReference>
<feature type="compositionally biased region" description="Polar residues" evidence="5">
    <location>
        <begin position="507"/>
        <end position="523"/>
    </location>
</feature>
<dbReference type="GO" id="GO:0003729">
    <property type="term" value="F:mRNA binding"/>
    <property type="evidence" value="ECO:0007669"/>
    <property type="project" value="TreeGrafter"/>
</dbReference>
<keyword evidence="8" id="KW-1185">Reference proteome</keyword>
<evidence type="ECO:0000259" key="6">
    <source>
        <dbReference type="SMART" id="SM00454"/>
    </source>
</evidence>
<sequence length="591" mass="66623">MMMTQSSSTSSRSSTSSSTPSTSSVFYCNPSSSIDAKFMANFKNVTLFTNDNNNQDSLEMAGLGISHLNPWQLNSTISCTSNGFNGSDSSSAPLSPNSNSTSQSRNNNLMMRVPRAPTVLPQQQFAGGFAANSGGIQSFGGARLAGGRNSTDYHPGMRDLTYWLKKLRLHKYTPIFEKLTYSEMLALNSESLEKLKVTTGARKKIIQSIEKLRDRPKFLKNLEQGLIQREKCLRCAICTIRQMLWCPFIRYESNSGMTGNQKRQIVDGFNIPIHLIDDNNIPALLYRIVELLNSIIFPITPKVSDLEDEYLLTMFQIFDSITKNDQFTLNQQKRVVIMKKNARNYANPEEMRKHRMGMLSSPQCERCHHEEVLAREREIQRKEKAAEAEGFYEMEITRKLSSTESVPPSLFNFSSIWQQPEICSRASSIWNGEMPSTSDCFNAQVQHYPEYRSAVHSNQKEQEQTTQQQQKVDEEEEKEEPAALGYRNVMDQSTFDFLGILRDSMRKSQAQQDSPGLSQNKANSTGSGYLSSSDSESSSHQTTPNNLAPIQDSLPFSPANFPQFDSFINYSNPLFAYQNTNSASSISSKFM</sequence>